<keyword evidence="2" id="KW-0614">Plasmid</keyword>
<name>Q1LB87_CUPMC</name>
<evidence type="ECO:0000256" key="1">
    <source>
        <dbReference type="SAM" id="Phobius"/>
    </source>
</evidence>
<keyword evidence="1" id="KW-0472">Membrane</keyword>
<keyword evidence="1" id="KW-0812">Transmembrane</keyword>
<dbReference type="GO" id="GO:0005886">
    <property type="term" value="C:plasma membrane"/>
    <property type="evidence" value="ECO:0007669"/>
    <property type="project" value="TreeGrafter"/>
</dbReference>
<accession>Q1LB87</accession>
<dbReference type="EMBL" id="CP000353">
    <property type="protein sequence ID" value="ABF12589.1"/>
    <property type="molecule type" value="Genomic_DNA"/>
</dbReference>
<dbReference type="InterPro" id="IPR050445">
    <property type="entry name" value="Bact_polysacc_biosynth/exp"/>
</dbReference>
<dbReference type="HOGENOM" id="CLU_027864_2_0_4"/>
<sequence length="368" mass="40528">MKTLSGVATAARRSPLLAAFVLFSLISGLYWGVIASDRYVSEAHIYLQKTNAIQQSSADLISILAGSGGNRDLLLLRDHLLSIDMMKLLDKDLHLREHFSDRRRDLLSRLWSKDAPDERFQRYYLSRIEVTYDDYAQVLSITAQAYSPEMARAIAQMMVTEGEKYMNALDHKTAHDQVSYIEQQVSALGVRMVAARKAVLAYQDAHGLVSPGNAVESISAIASRLDAELSDLMTKRAALAGYLTPAAPDIVQLDSQIAAVKSQLQAERQRVAAKRGGGLNAVAEEQGRLEAEAALADDMYKTALVALETARVESTRKIKSVAVLQSANLPVYPLEPRRIYNILLSLLAAAMLTGVLHLLVAIIRDHRD</sequence>
<dbReference type="RefSeq" id="WP_011520130.1">
    <property type="nucleotide sequence ID" value="NC_007974.2"/>
</dbReference>
<dbReference type="AlphaFoldDB" id="Q1LB87"/>
<feature type="transmembrane region" description="Helical" evidence="1">
    <location>
        <begin position="339"/>
        <end position="363"/>
    </location>
</feature>
<proteinExistence type="predicted"/>
<gene>
    <name evidence="2" type="primary">kpsE</name>
    <name evidence="2" type="ordered locus">Rmet_5730</name>
</gene>
<dbReference type="eggNOG" id="COG3524">
    <property type="taxonomic scope" value="Bacteria"/>
</dbReference>
<keyword evidence="3" id="KW-1185">Reference proteome</keyword>
<geneLocation type="plasmid" evidence="2 3">
    <name>megaplasmid</name>
</geneLocation>
<reference evidence="3" key="1">
    <citation type="journal article" date="2010" name="PLoS ONE">
        <title>The complete genome sequence of Cupriavidus metallidurans strain CH34, a master survivalist in harsh and anthropogenic environments.</title>
        <authorList>
            <person name="Janssen P.J."/>
            <person name="Van Houdt R."/>
            <person name="Moors H."/>
            <person name="Monsieurs P."/>
            <person name="Morin N."/>
            <person name="Michaux A."/>
            <person name="Benotmane M.A."/>
            <person name="Leys N."/>
            <person name="Vallaeys T."/>
            <person name="Lapidus A."/>
            <person name="Monchy S."/>
            <person name="Medigue C."/>
            <person name="Taghavi S."/>
            <person name="McCorkle S."/>
            <person name="Dunn J."/>
            <person name="van der Lelie D."/>
            <person name="Mergeay M."/>
        </authorList>
    </citation>
    <scope>NUCLEOTIDE SEQUENCE [LARGE SCALE GENOMIC DNA]</scope>
    <source>
        <strain evidence="3">ATCC 43123 / DSM 2839 / NBRC 102507 / CH34</strain>
    </source>
</reference>
<protein>
    <submittedName>
        <fullName evidence="2">Capsule polysaccharide export inner-membrane protein</fullName>
    </submittedName>
</protein>
<dbReference type="Proteomes" id="UP000002429">
    <property type="component" value="Plasmid megaplasmid"/>
</dbReference>
<dbReference type="KEGG" id="rme:Rmet_5730"/>
<evidence type="ECO:0000313" key="2">
    <source>
        <dbReference type="EMBL" id="ABF12589.1"/>
    </source>
</evidence>
<dbReference type="PANTHER" id="PTHR32309">
    <property type="entry name" value="TYROSINE-PROTEIN KINASE"/>
    <property type="match status" value="1"/>
</dbReference>
<dbReference type="PANTHER" id="PTHR32309:SF13">
    <property type="entry name" value="FERRIC ENTEROBACTIN TRANSPORT PROTEIN FEPE"/>
    <property type="match status" value="1"/>
</dbReference>
<dbReference type="GO" id="GO:0004713">
    <property type="term" value="F:protein tyrosine kinase activity"/>
    <property type="evidence" value="ECO:0007669"/>
    <property type="project" value="TreeGrafter"/>
</dbReference>
<organism evidence="2 3">
    <name type="scientific">Cupriavidus metallidurans (strain ATCC 43123 / DSM 2839 / NBRC 102507 / CH34)</name>
    <name type="common">Ralstonia metallidurans</name>
    <dbReference type="NCBI Taxonomy" id="266264"/>
    <lineage>
        <taxon>Bacteria</taxon>
        <taxon>Pseudomonadati</taxon>
        <taxon>Pseudomonadota</taxon>
        <taxon>Betaproteobacteria</taxon>
        <taxon>Burkholderiales</taxon>
        <taxon>Burkholderiaceae</taxon>
        <taxon>Cupriavidus</taxon>
    </lineage>
</organism>
<keyword evidence="1" id="KW-1133">Transmembrane helix</keyword>
<evidence type="ECO:0000313" key="3">
    <source>
        <dbReference type="Proteomes" id="UP000002429"/>
    </source>
</evidence>